<evidence type="ECO:0000259" key="2">
    <source>
        <dbReference type="Pfam" id="PF07364"/>
    </source>
</evidence>
<gene>
    <name evidence="3" type="ORF">NDK47_18120</name>
</gene>
<dbReference type="Pfam" id="PF07171">
    <property type="entry name" value="MlrC_C"/>
    <property type="match status" value="1"/>
</dbReference>
<dbReference type="InterPro" id="IPR009197">
    <property type="entry name" value="MlrC"/>
</dbReference>
<protein>
    <submittedName>
        <fullName evidence="3">M81 family metallopeptidase</fullName>
    </submittedName>
</protein>
<evidence type="ECO:0000313" key="3">
    <source>
        <dbReference type="EMBL" id="USG64065.1"/>
    </source>
</evidence>
<feature type="domain" description="Microcystin LR degradation protein MlrC C-terminal" evidence="1">
    <location>
        <begin position="299"/>
        <end position="475"/>
    </location>
</feature>
<feature type="domain" description="Microcystin LR degradation protein MlrC N-terminal" evidence="2">
    <location>
        <begin position="2"/>
        <end position="288"/>
    </location>
</feature>
<accession>A0ABY4WA66</accession>
<dbReference type="Pfam" id="PF07364">
    <property type="entry name" value="DUF1485"/>
    <property type="match status" value="1"/>
</dbReference>
<keyword evidence="4" id="KW-1185">Reference proteome</keyword>
<reference evidence="3" key="1">
    <citation type="submission" date="2022-06" db="EMBL/GenBank/DDBJ databases">
        <title>Genome sequencing of Brevibacillus sp. BB3-R1.</title>
        <authorList>
            <person name="Heo J."/>
            <person name="Lee D."/>
            <person name="Won M."/>
            <person name="Han B.-H."/>
            <person name="Hong S.-B."/>
            <person name="Kwon S.-W."/>
        </authorList>
    </citation>
    <scope>NUCLEOTIDE SEQUENCE</scope>
    <source>
        <strain evidence="3">BB3-R1</strain>
    </source>
</reference>
<evidence type="ECO:0000313" key="4">
    <source>
        <dbReference type="Proteomes" id="UP001056500"/>
    </source>
</evidence>
<organism evidence="3 4">
    <name type="scientific">Brevibacillus ruminantium</name>
    <dbReference type="NCBI Taxonomy" id="2950604"/>
    <lineage>
        <taxon>Bacteria</taxon>
        <taxon>Bacillati</taxon>
        <taxon>Bacillota</taxon>
        <taxon>Bacilli</taxon>
        <taxon>Bacillales</taxon>
        <taxon>Paenibacillaceae</taxon>
        <taxon>Brevibacillus</taxon>
    </lineage>
</organism>
<dbReference type="InterPro" id="IPR015995">
    <property type="entry name" value="MlrC_N"/>
</dbReference>
<dbReference type="EMBL" id="CP098755">
    <property type="protein sequence ID" value="USG64065.1"/>
    <property type="molecule type" value="Genomic_DNA"/>
</dbReference>
<dbReference type="RefSeq" id="WP_251871163.1">
    <property type="nucleotide sequence ID" value="NZ_CP098755.1"/>
</dbReference>
<proteinExistence type="predicted"/>
<name>A0ABY4WA66_9BACL</name>
<dbReference type="Proteomes" id="UP001056500">
    <property type="component" value="Chromosome"/>
</dbReference>
<dbReference type="InterPro" id="IPR010799">
    <property type="entry name" value="MlrC_C"/>
</dbReference>
<sequence length="503" mass="55421">MRIAIGGVAHETNTFSNVPTTKELFELWEWSVGEDILLHHRGVRDFIGGMIDRAEEYGFEVIPTFLAAAYPAGTITEETYQELKSNLIEGIRRAGEVDAILLSLHGAGVAEGVDDVEGDLLQSLRTEFGELVPIVATLDLHGNLTEKMVAHASALLGVHLYPHTDCYERGLEAVEIARRIVRDNLKPTMHLTRLPLMIPTSTTNISPAKDVNERCWNWEKEDGVIDCAFFHGFPYTDIPDVCVSVLSITEDNPQLARRVSEDVAQYIWSKKEEFAPDVLSCAEGIEAALKLEGQPIVINETSDNPGGGTPGDGTHLLRAMLEADLMNSCFGFIYDPEVARIAHQAGAGATIEVELGGKTDHLHGEPLRVKAYVKTLSDGTFIASTPMGAGGQVHLGKSARLQIGSIDVLVCSIKSQVLDEQIFLLHGIDVRKYKIVALKSSQHFRAAFEPISQHIVTVDSPGLTTLLFTSFDYKRINRPMYPIDEDTTFVLTPENEEKPYQNM</sequence>
<evidence type="ECO:0000259" key="1">
    <source>
        <dbReference type="Pfam" id="PF07171"/>
    </source>
</evidence>
<dbReference type="PIRSF" id="PIRSF012702">
    <property type="entry name" value="UCP012702"/>
    <property type="match status" value="1"/>
</dbReference>